<dbReference type="InterPro" id="IPR057206">
    <property type="entry name" value="DUF7884"/>
</dbReference>
<evidence type="ECO:0000313" key="3">
    <source>
        <dbReference type="Proteomes" id="UP001319874"/>
    </source>
</evidence>
<dbReference type="Proteomes" id="UP001319874">
    <property type="component" value="Chromosome 3"/>
</dbReference>
<dbReference type="EMBL" id="AP024957">
    <property type="protein sequence ID" value="BCZ83372.1"/>
    <property type="molecule type" value="Genomic_DNA"/>
</dbReference>
<organism evidence="2 3">
    <name type="scientific">Paraburkholderia terrae</name>
    <dbReference type="NCBI Taxonomy" id="311230"/>
    <lineage>
        <taxon>Bacteria</taxon>
        <taxon>Pseudomonadati</taxon>
        <taxon>Pseudomonadota</taxon>
        <taxon>Betaproteobacteria</taxon>
        <taxon>Burkholderiales</taxon>
        <taxon>Burkholderiaceae</taxon>
        <taxon>Paraburkholderia</taxon>
    </lineage>
</organism>
<sequence>MLDKVLGAKRQVWMERVRNGLDLPVRVTLWNGISHDLGSFDTPLVSLRINDIGGIGAFLDPSLDTLGEAYVRESISQRVASARASRG</sequence>
<evidence type="ECO:0000259" key="1">
    <source>
        <dbReference type="Pfam" id="PF25371"/>
    </source>
</evidence>
<protein>
    <recommendedName>
        <fullName evidence="1">DUF7884 domain-containing protein</fullName>
    </recommendedName>
</protein>
<dbReference type="RefSeq" id="WP_229515403.1">
    <property type="nucleotide sequence ID" value="NZ_AP024957.1"/>
</dbReference>
<dbReference type="Pfam" id="PF25371">
    <property type="entry name" value="DUF7884"/>
    <property type="match status" value="1"/>
</dbReference>
<name>A0ABM7U7T4_9BURK</name>
<feature type="domain" description="DUF7884" evidence="1">
    <location>
        <begin position="13"/>
        <end position="75"/>
    </location>
</feature>
<accession>A0ABM7U7T4</accession>
<gene>
    <name evidence="2" type="ORF">PTKU64_70470</name>
</gene>
<reference evidence="2 3" key="1">
    <citation type="journal article" date="2022" name="Front. Microbiol.">
        <title>Identification and characterization of a novel class of self-sufficient cytochrome P450 hydroxylase involved in cyclohexanecarboxylate degradation in Paraburkholderia terrae strain KU-64.</title>
        <authorList>
            <person name="Yamamoto T."/>
            <person name="Hasegawa Y."/>
            <person name="Iwaki H."/>
        </authorList>
    </citation>
    <scope>NUCLEOTIDE SEQUENCE [LARGE SCALE GENOMIC DNA]</scope>
    <source>
        <strain evidence="2 3">KU-64</strain>
    </source>
</reference>
<keyword evidence="3" id="KW-1185">Reference proteome</keyword>
<proteinExistence type="predicted"/>
<evidence type="ECO:0000313" key="2">
    <source>
        <dbReference type="EMBL" id="BCZ83372.1"/>
    </source>
</evidence>